<dbReference type="EMBL" id="JRPD02000037">
    <property type="protein sequence ID" value="TLD98224.1"/>
    <property type="molecule type" value="Genomic_DNA"/>
</dbReference>
<dbReference type="SUPFAM" id="SSF50891">
    <property type="entry name" value="Cyclophilin-like"/>
    <property type="match status" value="1"/>
</dbReference>
<dbReference type="OrthoDB" id="9760256at2"/>
<dbReference type="STRING" id="216.LS73_10105"/>
<dbReference type="Gene3D" id="2.40.100.10">
    <property type="entry name" value="Cyclophilin-like"/>
    <property type="match status" value="1"/>
</dbReference>
<evidence type="ECO:0000313" key="7">
    <source>
        <dbReference type="Proteomes" id="UP000029922"/>
    </source>
</evidence>
<sequence length="299" mass="34311">MMFRYTFGGDEFLYVEVSEDGMSLEAFFQAMAICSKLKERNIDGITEICPANASFMIRFNPDILHYKKALDILKELEEEISVSNAEIETRIIEFPVWYQDSYTHETLMRFRNNHQVRAKDSDFDPNTTDIEYAAKINGFDSVQSFIKSHSENPWFVSMIGFVAGLPWLYQLVERQKQIEVPKYLIARTDTPKLTIGHGGCFGCIYAVRGGGGYQMMGITPAPVWDPEQRLSYFKDSMVFLNPGDIIKFSPCDEGAYNKAAREVENGSFALKVRNVVFSLNEWKKDPMQYNKRLLEVLNG</sequence>
<dbReference type="InterPro" id="IPR029000">
    <property type="entry name" value="Cyclophilin-like_dom_sf"/>
</dbReference>
<evidence type="ECO:0000256" key="3">
    <source>
        <dbReference type="ARBA" id="ARBA00022840"/>
    </source>
</evidence>
<name>A0A4U8TEX6_9HELI</name>
<keyword evidence="4" id="KW-0175">Coiled coil</keyword>
<evidence type="ECO:0000256" key="1">
    <source>
        <dbReference type="ARBA" id="ARBA00022741"/>
    </source>
</evidence>
<dbReference type="GO" id="GO:0016740">
    <property type="term" value="F:transferase activity"/>
    <property type="evidence" value="ECO:0007669"/>
    <property type="project" value="UniProtKB-KW"/>
</dbReference>
<dbReference type="Gene3D" id="3.30.1360.40">
    <property type="match status" value="1"/>
</dbReference>
<accession>A0A4U8TEX6</accession>
<keyword evidence="1" id="KW-0547">Nucleotide-binding</keyword>
<dbReference type="Proteomes" id="UP000029922">
    <property type="component" value="Unassembled WGS sequence"/>
</dbReference>
<dbReference type="AlphaFoldDB" id="A0A4U8TEX6"/>
<dbReference type="SUPFAM" id="SSF160467">
    <property type="entry name" value="PH0987 N-terminal domain-like"/>
    <property type="match status" value="1"/>
</dbReference>
<dbReference type="PANTHER" id="PTHR34698">
    <property type="entry name" value="5-OXOPROLINASE SUBUNIT B"/>
    <property type="match status" value="1"/>
</dbReference>
<dbReference type="SMART" id="SM00796">
    <property type="entry name" value="AHS1"/>
    <property type="match status" value="1"/>
</dbReference>
<dbReference type="InterPro" id="IPR003833">
    <property type="entry name" value="CT_C_D"/>
</dbReference>
<protein>
    <submittedName>
        <fullName evidence="6">Carboxyltransferase domain-containing protein</fullName>
    </submittedName>
</protein>
<feature type="domain" description="Carboxyltransferase" evidence="5">
    <location>
        <begin position="3"/>
        <end position="240"/>
    </location>
</feature>
<dbReference type="GO" id="GO:0005524">
    <property type="term" value="F:ATP binding"/>
    <property type="evidence" value="ECO:0007669"/>
    <property type="project" value="UniProtKB-KW"/>
</dbReference>
<dbReference type="GO" id="GO:0016787">
    <property type="term" value="F:hydrolase activity"/>
    <property type="evidence" value="ECO:0007669"/>
    <property type="project" value="UniProtKB-KW"/>
</dbReference>
<dbReference type="PANTHER" id="PTHR34698:SF2">
    <property type="entry name" value="5-OXOPROLINASE SUBUNIT B"/>
    <property type="match status" value="1"/>
</dbReference>
<evidence type="ECO:0000256" key="4">
    <source>
        <dbReference type="SAM" id="Coils"/>
    </source>
</evidence>
<keyword evidence="6" id="KW-0808">Transferase</keyword>
<keyword evidence="3" id="KW-0067">ATP-binding</keyword>
<evidence type="ECO:0000256" key="2">
    <source>
        <dbReference type="ARBA" id="ARBA00022801"/>
    </source>
</evidence>
<gene>
    <name evidence="6" type="ORF">LS73_009270</name>
</gene>
<evidence type="ECO:0000259" key="5">
    <source>
        <dbReference type="SMART" id="SM00796"/>
    </source>
</evidence>
<feature type="coiled-coil region" evidence="4">
    <location>
        <begin position="66"/>
        <end position="93"/>
    </location>
</feature>
<organism evidence="6 7">
    <name type="scientific">Helicobacter muridarum</name>
    <dbReference type="NCBI Taxonomy" id="216"/>
    <lineage>
        <taxon>Bacteria</taxon>
        <taxon>Pseudomonadati</taxon>
        <taxon>Campylobacterota</taxon>
        <taxon>Epsilonproteobacteria</taxon>
        <taxon>Campylobacterales</taxon>
        <taxon>Helicobacteraceae</taxon>
        <taxon>Helicobacter</taxon>
    </lineage>
</organism>
<dbReference type="InterPro" id="IPR010016">
    <property type="entry name" value="PxpB"/>
</dbReference>
<evidence type="ECO:0000313" key="6">
    <source>
        <dbReference type="EMBL" id="TLD98224.1"/>
    </source>
</evidence>
<proteinExistence type="predicted"/>
<keyword evidence="2" id="KW-0378">Hydrolase</keyword>
<reference evidence="6 7" key="1">
    <citation type="journal article" date="2014" name="Genome Announc.">
        <title>Draft genome sequences of eight enterohepatic helicobacter species isolated from both laboratory and wild rodents.</title>
        <authorList>
            <person name="Sheh A."/>
            <person name="Shen Z."/>
            <person name="Fox J.G."/>
        </authorList>
    </citation>
    <scope>NUCLEOTIDE SEQUENCE [LARGE SCALE GENOMIC DNA]</scope>
    <source>
        <strain evidence="6 7">ST1</strain>
    </source>
</reference>
<dbReference type="Pfam" id="PF02682">
    <property type="entry name" value="CT_C_D"/>
    <property type="match status" value="1"/>
</dbReference>
<comment type="caution">
    <text evidence="6">The sequence shown here is derived from an EMBL/GenBank/DDBJ whole genome shotgun (WGS) entry which is preliminary data.</text>
</comment>